<dbReference type="EMBL" id="KV417531">
    <property type="protein sequence ID" value="KZP23702.1"/>
    <property type="molecule type" value="Genomic_DNA"/>
</dbReference>
<organism evidence="1 2">
    <name type="scientific">Athelia psychrophila</name>
    <dbReference type="NCBI Taxonomy" id="1759441"/>
    <lineage>
        <taxon>Eukaryota</taxon>
        <taxon>Fungi</taxon>
        <taxon>Dikarya</taxon>
        <taxon>Basidiomycota</taxon>
        <taxon>Agaricomycotina</taxon>
        <taxon>Agaricomycetes</taxon>
        <taxon>Agaricomycetidae</taxon>
        <taxon>Atheliales</taxon>
        <taxon>Atheliaceae</taxon>
        <taxon>Athelia</taxon>
    </lineage>
</organism>
<sequence length="83" mass="8839">MASFTTAIYPTGDSNVTNVAGDHLTFHTGDVIIIHYHVHPLAVALVDRDHTGTTGGDQVGALPARGADVVRAPGSVWRRFFGR</sequence>
<dbReference type="AlphaFoldDB" id="A0A166M701"/>
<accession>A0A166M701</accession>
<name>A0A166M701_9AGAM</name>
<gene>
    <name evidence="1" type="ORF">FIBSPDRAFT_1042846</name>
</gene>
<proteinExistence type="predicted"/>
<evidence type="ECO:0000313" key="2">
    <source>
        <dbReference type="Proteomes" id="UP000076532"/>
    </source>
</evidence>
<evidence type="ECO:0000313" key="1">
    <source>
        <dbReference type="EMBL" id="KZP23702.1"/>
    </source>
</evidence>
<protein>
    <submittedName>
        <fullName evidence="1">Uncharacterized protein</fullName>
    </submittedName>
</protein>
<keyword evidence="2" id="KW-1185">Reference proteome</keyword>
<reference evidence="1 2" key="1">
    <citation type="journal article" date="2016" name="Mol. Biol. Evol.">
        <title>Comparative Genomics of Early-Diverging Mushroom-Forming Fungi Provides Insights into the Origins of Lignocellulose Decay Capabilities.</title>
        <authorList>
            <person name="Nagy L.G."/>
            <person name="Riley R."/>
            <person name="Tritt A."/>
            <person name="Adam C."/>
            <person name="Daum C."/>
            <person name="Floudas D."/>
            <person name="Sun H."/>
            <person name="Yadav J.S."/>
            <person name="Pangilinan J."/>
            <person name="Larsson K.H."/>
            <person name="Matsuura K."/>
            <person name="Barry K."/>
            <person name="Labutti K."/>
            <person name="Kuo R."/>
            <person name="Ohm R.A."/>
            <person name="Bhattacharya S.S."/>
            <person name="Shirouzu T."/>
            <person name="Yoshinaga Y."/>
            <person name="Martin F.M."/>
            <person name="Grigoriev I.V."/>
            <person name="Hibbett D.S."/>
        </authorList>
    </citation>
    <scope>NUCLEOTIDE SEQUENCE [LARGE SCALE GENOMIC DNA]</scope>
    <source>
        <strain evidence="1 2">CBS 109695</strain>
    </source>
</reference>
<dbReference type="Proteomes" id="UP000076532">
    <property type="component" value="Unassembled WGS sequence"/>
</dbReference>